<protein>
    <submittedName>
        <fullName evidence="1">Uncharacterized protein</fullName>
    </submittedName>
</protein>
<dbReference type="Proteomes" id="UP000011754">
    <property type="component" value="Unassembled WGS sequence"/>
</dbReference>
<evidence type="ECO:0000313" key="1">
    <source>
        <dbReference type="EMBL" id="EMF45057.1"/>
    </source>
</evidence>
<name>M3F331_LEPIR</name>
<dbReference type="EMBL" id="AKWW02000002">
    <property type="protein sequence ID" value="EMF45057.1"/>
    <property type="molecule type" value="Genomic_DNA"/>
</dbReference>
<gene>
    <name evidence="1" type="ORF">LEP1GSC067_1983</name>
</gene>
<comment type="caution">
    <text evidence="1">The sequence shown here is derived from an EMBL/GenBank/DDBJ whole genome shotgun (WGS) entry which is preliminary data.</text>
</comment>
<dbReference type="AlphaFoldDB" id="M3F331"/>
<accession>M3F331</accession>
<proteinExistence type="predicted"/>
<reference evidence="1 2" key="1">
    <citation type="submission" date="2013-01" db="EMBL/GenBank/DDBJ databases">
        <authorList>
            <person name="Harkins D.M."/>
            <person name="Durkin A.S."/>
            <person name="Brinkac L.M."/>
            <person name="Haft D.H."/>
            <person name="Selengut J.D."/>
            <person name="Sanka R."/>
            <person name="DePew J."/>
            <person name="Purushe J."/>
            <person name="Hartskeerl R.A."/>
            <person name="Ahmed A."/>
            <person name="van der Linden H."/>
            <person name="Goris M.G.A."/>
            <person name="Vinetz J.M."/>
            <person name="Sutton G.G."/>
            <person name="Nierman W.C."/>
            <person name="Fouts D.E."/>
        </authorList>
    </citation>
    <scope>NUCLEOTIDE SEQUENCE [LARGE SCALE GENOMIC DNA]</scope>
    <source>
        <strain evidence="1 2">TE 1992</strain>
    </source>
</reference>
<organism evidence="1 2">
    <name type="scientific">Leptospira interrogans serovar Lora str. TE 1992</name>
    <dbReference type="NCBI Taxonomy" id="1193028"/>
    <lineage>
        <taxon>Bacteria</taxon>
        <taxon>Pseudomonadati</taxon>
        <taxon>Spirochaetota</taxon>
        <taxon>Spirochaetia</taxon>
        <taxon>Leptospirales</taxon>
        <taxon>Leptospiraceae</taxon>
        <taxon>Leptospira</taxon>
    </lineage>
</organism>
<evidence type="ECO:0000313" key="2">
    <source>
        <dbReference type="Proteomes" id="UP000011754"/>
    </source>
</evidence>
<sequence length="57" mass="6643">MASFLTSGLEKRENSYRPPMNLKTKYTEFLLLSPTQENFYSESLSEQIKPILIEVDN</sequence>